<dbReference type="EMBL" id="MEWX01000002">
    <property type="protein sequence ID" value="OGC81209.1"/>
    <property type="molecule type" value="Genomic_DNA"/>
</dbReference>
<evidence type="ECO:0008006" key="4">
    <source>
        <dbReference type="Google" id="ProtNLM"/>
    </source>
</evidence>
<name>A0A1F4XHV3_9BACT</name>
<organism evidence="2 3">
    <name type="scientific">Candidatus Adlerbacteria bacterium RIFCSPLOWO2_01_FULL_51_16</name>
    <dbReference type="NCBI Taxonomy" id="1797243"/>
    <lineage>
        <taxon>Bacteria</taxon>
        <taxon>Candidatus Adleribacteriota</taxon>
    </lineage>
</organism>
<dbReference type="Proteomes" id="UP000176185">
    <property type="component" value="Unassembled WGS sequence"/>
</dbReference>
<evidence type="ECO:0000313" key="3">
    <source>
        <dbReference type="Proteomes" id="UP000176185"/>
    </source>
</evidence>
<evidence type="ECO:0000256" key="1">
    <source>
        <dbReference type="SAM" id="SignalP"/>
    </source>
</evidence>
<gene>
    <name evidence="2" type="ORF">A2943_00435</name>
</gene>
<protein>
    <recommendedName>
        <fullName evidence="4">MacB-like periplasmic core domain-containing protein</fullName>
    </recommendedName>
</protein>
<reference evidence="2 3" key="1">
    <citation type="journal article" date="2016" name="Nat. Commun.">
        <title>Thousands of microbial genomes shed light on interconnected biogeochemical processes in an aquifer system.</title>
        <authorList>
            <person name="Anantharaman K."/>
            <person name="Brown C.T."/>
            <person name="Hug L.A."/>
            <person name="Sharon I."/>
            <person name="Castelle C.J."/>
            <person name="Probst A.J."/>
            <person name="Thomas B.C."/>
            <person name="Singh A."/>
            <person name="Wilkins M.J."/>
            <person name="Karaoz U."/>
            <person name="Brodie E.L."/>
            <person name="Williams K.H."/>
            <person name="Hubbard S.S."/>
            <person name="Banfield J.F."/>
        </authorList>
    </citation>
    <scope>NUCLEOTIDE SEQUENCE [LARGE SCALE GENOMIC DNA]</scope>
</reference>
<dbReference type="STRING" id="1797243.A2943_00435"/>
<proteinExistence type="predicted"/>
<comment type="caution">
    <text evidence="2">The sequence shown here is derived from an EMBL/GenBank/DDBJ whole genome shotgun (WGS) entry which is preliminary data.</text>
</comment>
<feature type="signal peptide" evidence="1">
    <location>
        <begin position="1"/>
        <end position="30"/>
    </location>
</feature>
<evidence type="ECO:0000313" key="2">
    <source>
        <dbReference type="EMBL" id="OGC81209.1"/>
    </source>
</evidence>
<sequence length="76" mass="8056">MFALLRVNARRMLLAAIVCAVTLVALSAMAAQFISTKMSDLLGTRSSTHSLASASCNLTDESQSEEIHFAGCAGFF</sequence>
<accession>A0A1F4XHV3</accession>
<dbReference type="AlphaFoldDB" id="A0A1F4XHV3"/>
<keyword evidence="1" id="KW-0732">Signal</keyword>
<feature type="chain" id="PRO_5009515333" description="MacB-like periplasmic core domain-containing protein" evidence="1">
    <location>
        <begin position="31"/>
        <end position="76"/>
    </location>
</feature>